<sequence>MHLTFASIPGVSTVVTRAISLPSLSERAARVQVKRSICAAEAHSLQQFTRIRSGRFTASNSPATSTPARGRRVFTQPDNTIRRPTPRSPALRHTPIPGLHDSNLARPVEPSLLSFPSPLPVESPESVGSDLPSDLKDFLDQTQSTLRPGTPSPTGVEPLGFKSEPSSPTIPKGPAPSPLGYAATSAMVVQSSEAAAKASAIKSLNALGEFEGDGRLRNEAEYRLKFKYITSDCADEVKAELWHMNLAYGGPAFYWYHELIESAEGREAAKKWSTLEPEIEKRWSTPPINVKAFKKRTRNEWEARTFDIESMLDELRNPALGTKPHFEWATYHKLLGLRVKTGDAERVANTL</sequence>
<proteinExistence type="predicted"/>
<organism evidence="2 3">
    <name type="scientific">Thanatephorus cucumeris (strain AG1-IB / isolate 7/3/14)</name>
    <name type="common">Lettuce bottom rot fungus</name>
    <name type="synonym">Rhizoctonia solani</name>
    <dbReference type="NCBI Taxonomy" id="1108050"/>
    <lineage>
        <taxon>Eukaryota</taxon>
        <taxon>Fungi</taxon>
        <taxon>Dikarya</taxon>
        <taxon>Basidiomycota</taxon>
        <taxon>Agaricomycotina</taxon>
        <taxon>Agaricomycetes</taxon>
        <taxon>Cantharellales</taxon>
        <taxon>Ceratobasidiaceae</taxon>
        <taxon>Rhizoctonia</taxon>
        <taxon>Rhizoctonia solani AG-1</taxon>
    </lineage>
</organism>
<accession>M5CF18</accession>
<protein>
    <submittedName>
        <fullName evidence="2">Uncharacterized protein</fullName>
    </submittedName>
</protein>
<comment type="caution">
    <text evidence="2">The sequence shown here is derived from an EMBL/GenBank/DDBJ whole genome shotgun (WGS) entry which is preliminary data.</text>
</comment>
<feature type="region of interest" description="Disordered" evidence="1">
    <location>
        <begin position="53"/>
        <end position="177"/>
    </location>
</feature>
<evidence type="ECO:0000313" key="2">
    <source>
        <dbReference type="EMBL" id="CCO38036.1"/>
    </source>
</evidence>
<name>M5CF18_THACB</name>
<dbReference type="HOGENOM" id="CLU_790319_0_0_1"/>
<dbReference type="AlphaFoldDB" id="M5CF18"/>
<feature type="compositionally biased region" description="Low complexity" evidence="1">
    <location>
        <begin position="107"/>
        <end position="129"/>
    </location>
</feature>
<evidence type="ECO:0000256" key="1">
    <source>
        <dbReference type="SAM" id="MobiDB-lite"/>
    </source>
</evidence>
<dbReference type="EMBL" id="CAOJ01018194">
    <property type="protein sequence ID" value="CCO38036.1"/>
    <property type="molecule type" value="Genomic_DNA"/>
</dbReference>
<feature type="compositionally biased region" description="Polar residues" evidence="1">
    <location>
        <begin position="53"/>
        <end position="67"/>
    </location>
</feature>
<evidence type="ECO:0000313" key="3">
    <source>
        <dbReference type="Proteomes" id="UP000012065"/>
    </source>
</evidence>
<reference evidence="2 3" key="1">
    <citation type="journal article" date="2013" name="J. Biotechnol.">
        <title>Establishment and interpretation of the genome sequence of the phytopathogenic fungus Rhizoctonia solani AG1-IB isolate 7/3/14.</title>
        <authorList>
            <person name="Wibberg D.W."/>
            <person name="Jelonek L.J."/>
            <person name="Rupp O.R."/>
            <person name="Hennig M.H."/>
            <person name="Eikmeyer F.E."/>
            <person name="Goesmann A.G."/>
            <person name="Hartmann A.H."/>
            <person name="Borriss R.B."/>
            <person name="Grosch R.G."/>
            <person name="Puehler A.P."/>
            <person name="Schlueter A.S."/>
        </authorList>
    </citation>
    <scope>NUCLEOTIDE SEQUENCE [LARGE SCALE GENOMIC DNA]</scope>
    <source>
        <strain evidence="3">AG1-IB / isolate 7/3/14</strain>
    </source>
</reference>
<dbReference type="Proteomes" id="UP000012065">
    <property type="component" value="Unassembled WGS sequence"/>
</dbReference>
<gene>
    <name evidence="2" type="ORF">BN14_12199</name>
</gene>